<dbReference type="InterPro" id="IPR000623">
    <property type="entry name" value="Shikimate_kinase/TSH1"/>
</dbReference>
<comment type="subcellular location">
    <subcellularLocation>
        <location evidence="11">Cytoplasm</location>
    </subcellularLocation>
</comment>
<feature type="binding site" evidence="11">
    <location>
        <begin position="31"/>
        <end position="36"/>
    </location>
    <ligand>
        <name>ATP</name>
        <dbReference type="ChEBI" id="CHEBI:30616"/>
    </ligand>
</feature>
<evidence type="ECO:0000256" key="12">
    <source>
        <dbReference type="SAM" id="MobiDB-lite"/>
    </source>
</evidence>
<dbReference type="Proteomes" id="UP000016462">
    <property type="component" value="Unassembled WGS sequence"/>
</dbReference>
<feature type="binding site" evidence="11">
    <location>
        <position position="97"/>
    </location>
    <ligand>
        <name>substrate</name>
    </ligand>
</feature>
<dbReference type="AlphaFoldDB" id="U1MUG0"/>
<evidence type="ECO:0000256" key="6">
    <source>
        <dbReference type="ARBA" id="ARBA00022741"/>
    </source>
</evidence>
<feature type="binding site" evidence="11">
    <location>
        <position position="133"/>
    </location>
    <ligand>
        <name>ATP</name>
        <dbReference type="ChEBI" id="CHEBI:30616"/>
    </ligand>
</feature>
<evidence type="ECO:0000256" key="10">
    <source>
        <dbReference type="ARBA" id="ARBA00048567"/>
    </source>
</evidence>
<protein>
    <recommendedName>
        <fullName evidence="3 11">Shikimate kinase</fullName>
        <shortName evidence="11">SK</shortName>
        <ecNumber evidence="3 11">2.7.1.71</ecNumber>
    </recommendedName>
</protein>
<dbReference type="GO" id="GO:0009423">
    <property type="term" value="P:chorismate biosynthetic process"/>
    <property type="evidence" value="ECO:0007669"/>
    <property type="project" value="UniProtKB-UniRule"/>
</dbReference>
<comment type="catalytic activity">
    <reaction evidence="10 11">
        <text>shikimate + ATP = 3-phosphoshikimate + ADP + H(+)</text>
        <dbReference type="Rhea" id="RHEA:13121"/>
        <dbReference type="ChEBI" id="CHEBI:15378"/>
        <dbReference type="ChEBI" id="CHEBI:30616"/>
        <dbReference type="ChEBI" id="CHEBI:36208"/>
        <dbReference type="ChEBI" id="CHEBI:145989"/>
        <dbReference type="ChEBI" id="CHEBI:456216"/>
        <dbReference type="EC" id="2.7.1.71"/>
    </reaction>
</comment>
<dbReference type="UniPathway" id="UPA00053">
    <property type="reaction ID" value="UER00088"/>
</dbReference>
<keyword evidence="5 11" id="KW-0808">Transferase</keyword>
<gene>
    <name evidence="11" type="primary">aroK</name>
    <name evidence="13" type="ORF">L332_14250</name>
</gene>
<evidence type="ECO:0000256" key="8">
    <source>
        <dbReference type="ARBA" id="ARBA00022840"/>
    </source>
</evidence>
<name>U1MUG0_9MICO</name>
<dbReference type="PRINTS" id="PR01100">
    <property type="entry name" value="SHIKIMTKNASE"/>
</dbReference>
<evidence type="ECO:0000256" key="1">
    <source>
        <dbReference type="ARBA" id="ARBA00004842"/>
    </source>
</evidence>
<reference evidence="13 14" key="1">
    <citation type="journal article" date="2013" name="Genome Announc.">
        <title>First draft genome sequence from a member of the genus agrococcus, isolated from modern microbialites.</title>
        <authorList>
            <person name="White R.A.III."/>
            <person name="Grassa C.J."/>
            <person name="Suttle C.A."/>
        </authorList>
    </citation>
    <scope>NUCLEOTIDE SEQUENCE [LARGE SCALE GENOMIC DNA]</scope>
    <source>
        <strain evidence="13 14">RW1</strain>
    </source>
</reference>
<evidence type="ECO:0000313" key="13">
    <source>
        <dbReference type="EMBL" id="ERG65596.1"/>
    </source>
</evidence>
<comment type="subunit">
    <text evidence="11">Monomer.</text>
</comment>
<dbReference type="Pfam" id="PF01202">
    <property type="entry name" value="SKI"/>
    <property type="match status" value="1"/>
</dbReference>
<dbReference type="HAMAP" id="MF_00109">
    <property type="entry name" value="Shikimate_kinase"/>
    <property type="match status" value="1"/>
</dbReference>
<dbReference type="PANTHER" id="PTHR21087:SF16">
    <property type="entry name" value="SHIKIMATE KINASE 1, CHLOROPLASTIC"/>
    <property type="match status" value="1"/>
</dbReference>
<dbReference type="GO" id="GO:0008652">
    <property type="term" value="P:amino acid biosynthetic process"/>
    <property type="evidence" value="ECO:0007669"/>
    <property type="project" value="UniProtKB-KW"/>
</dbReference>
<keyword evidence="8 11" id="KW-0067">ATP-binding</keyword>
<feature type="binding site" evidence="11">
    <location>
        <position position="150"/>
    </location>
    <ligand>
        <name>substrate</name>
    </ligand>
</feature>
<comment type="pathway">
    <text evidence="1 11">Metabolic intermediate biosynthesis; chorismate biosynthesis; chorismate from D-erythrose 4-phosphate and phosphoenolpyruvate: step 5/7.</text>
</comment>
<dbReference type="GO" id="GO:0000287">
    <property type="term" value="F:magnesium ion binding"/>
    <property type="evidence" value="ECO:0007669"/>
    <property type="project" value="UniProtKB-UniRule"/>
</dbReference>
<keyword evidence="7 11" id="KW-0418">Kinase</keyword>
<evidence type="ECO:0000256" key="5">
    <source>
        <dbReference type="ARBA" id="ARBA00022679"/>
    </source>
</evidence>
<evidence type="ECO:0000256" key="11">
    <source>
        <dbReference type="HAMAP-Rule" id="MF_00109"/>
    </source>
</evidence>
<dbReference type="GO" id="GO:0009073">
    <property type="term" value="P:aromatic amino acid family biosynthetic process"/>
    <property type="evidence" value="ECO:0007669"/>
    <property type="project" value="UniProtKB-KW"/>
</dbReference>
<proteinExistence type="inferred from homology"/>
<dbReference type="SUPFAM" id="SSF52540">
    <property type="entry name" value="P-loop containing nucleoside triphosphate hydrolases"/>
    <property type="match status" value="1"/>
</dbReference>
<feature type="region of interest" description="Disordered" evidence="12">
    <location>
        <begin position="1"/>
        <end position="22"/>
    </location>
</feature>
<organism evidence="13 14">
    <name type="scientific">Agrococcus pavilionensis RW1</name>
    <dbReference type="NCBI Taxonomy" id="1330458"/>
    <lineage>
        <taxon>Bacteria</taxon>
        <taxon>Bacillati</taxon>
        <taxon>Actinomycetota</taxon>
        <taxon>Actinomycetes</taxon>
        <taxon>Micrococcales</taxon>
        <taxon>Microbacteriaceae</taxon>
        <taxon>Agrococcus</taxon>
    </lineage>
</organism>
<evidence type="ECO:0000313" key="14">
    <source>
        <dbReference type="Proteomes" id="UP000016462"/>
    </source>
</evidence>
<evidence type="ECO:0000256" key="2">
    <source>
        <dbReference type="ARBA" id="ARBA00006997"/>
    </source>
</evidence>
<comment type="similarity">
    <text evidence="2 11">Belongs to the shikimate kinase family.</text>
</comment>
<comment type="caution">
    <text evidence="11">Lacks conserved residue(s) required for the propagation of feature annotation.</text>
</comment>
<keyword evidence="9 11" id="KW-0057">Aromatic amino acid biosynthesis</keyword>
<dbReference type="EC" id="2.7.1.71" evidence="3 11"/>
<dbReference type="EMBL" id="ASHR01000001">
    <property type="protein sequence ID" value="ERG65596.1"/>
    <property type="molecule type" value="Genomic_DNA"/>
</dbReference>
<dbReference type="InterPro" id="IPR023000">
    <property type="entry name" value="Shikimate_kinase_CS"/>
</dbReference>
<dbReference type="RefSeq" id="WP_021009262.1">
    <property type="nucleotide sequence ID" value="NZ_ASHR01000001.1"/>
</dbReference>
<comment type="cofactor">
    <cofactor evidence="11">
        <name>Mg(2+)</name>
        <dbReference type="ChEBI" id="CHEBI:18420"/>
    </cofactor>
    <text evidence="11">Binds 1 Mg(2+) ion per subunit.</text>
</comment>
<comment type="function">
    <text evidence="11">Catalyzes the specific phosphorylation of the 3-hydroxyl group of shikimic acid using ATP as a cosubstrate.</text>
</comment>
<dbReference type="GO" id="GO:0004765">
    <property type="term" value="F:shikimate kinase activity"/>
    <property type="evidence" value="ECO:0007669"/>
    <property type="project" value="UniProtKB-UniRule"/>
</dbReference>
<feature type="binding site" evidence="11">
    <location>
        <position position="53"/>
    </location>
    <ligand>
        <name>substrate</name>
    </ligand>
</feature>
<dbReference type="Gene3D" id="3.40.50.300">
    <property type="entry name" value="P-loop containing nucleotide triphosphate hydrolases"/>
    <property type="match status" value="1"/>
</dbReference>
<feature type="binding site" evidence="11">
    <location>
        <position position="35"/>
    </location>
    <ligand>
        <name>Mg(2+)</name>
        <dbReference type="ChEBI" id="CHEBI:18420"/>
    </ligand>
</feature>
<dbReference type="InterPro" id="IPR027417">
    <property type="entry name" value="P-loop_NTPase"/>
</dbReference>
<dbReference type="GO" id="GO:0005524">
    <property type="term" value="F:ATP binding"/>
    <property type="evidence" value="ECO:0007669"/>
    <property type="project" value="UniProtKB-UniRule"/>
</dbReference>
<dbReference type="CDD" id="cd00464">
    <property type="entry name" value="SK"/>
    <property type="match status" value="1"/>
</dbReference>
<feature type="binding site" evidence="11">
    <location>
        <position position="76"/>
    </location>
    <ligand>
        <name>substrate</name>
    </ligand>
</feature>
<dbReference type="InterPro" id="IPR031322">
    <property type="entry name" value="Shikimate/glucono_kinase"/>
</dbReference>
<keyword evidence="14" id="KW-1185">Reference proteome</keyword>
<evidence type="ECO:0000256" key="4">
    <source>
        <dbReference type="ARBA" id="ARBA00022605"/>
    </source>
</evidence>
<comment type="caution">
    <text evidence="13">The sequence shown here is derived from an EMBL/GenBank/DDBJ whole genome shotgun (WGS) entry which is preliminary data.</text>
</comment>
<keyword evidence="11" id="KW-0460">Magnesium</keyword>
<dbReference type="PANTHER" id="PTHR21087">
    <property type="entry name" value="SHIKIMATE KINASE"/>
    <property type="match status" value="1"/>
</dbReference>
<evidence type="ECO:0000256" key="3">
    <source>
        <dbReference type="ARBA" id="ARBA00012154"/>
    </source>
</evidence>
<accession>U1MUG0</accession>
<dbReference type="GO" id="GO:0005829">
    <property type="term" value="C:cytosol"/>
    <property type="evidence" value="ECO:0007669"/>
    <property type="project" value="TreeGrafter"/>
</dbReference>
<keyword evidence="6 11" id="KW-0547">Nucleotide-binding</keyword>
<keyword evidence="11" id="KW-0963">Cytoplasm</keyword>
<evidence type="ECO:0000256" key="9">
    <source>
        <dbReference type="ARBA" id="ARBA00023141"/>
    </source>
</evidence>
<dbReference type="PROSITE" id="PS01128">
    <property type="entry name" value="SHIKIMATE_KINASE"/>
    <property type="match status" value="1"/>
</dbReference>
<keyword evidence="11" id="KW-0479">Metal-binding</keyword>
<keyword evidence="4 11" id="KW-0028">Amino-acid biosynthesis</keyword>
<sequence length="185" mass="19512">MTGGAAPTGEAPRPGDEASDRPPIALIGPMAAGKTSLGRKLASRIGRTFADTDRLVVLEHGPIPEIFAAHGEAVFRRWEAEAVRRALVPGTVVALGGGAVLDEGSRELLGAATVVLVTVDEHAAERRLGGGGRPLVADGIDAWRRIAAEREPLYRSLADVTLDTSRTPMARVLDELQAWLAERGL</sequence>
<evidence type="ECO:0000256" key="7">
    <source>
        <dbReference type="ARBA" id="ARBA00022777"/>
    </source>
</evidence>